<proteinExistence type="predicted"/>
<reference evidence="2 3" key="1">
    <citation type="submission" date="2022-06" db="EMBL/GenBank/DDBJ databases">
        <title>Sequencing the genomes of 1000 actinobacteria strains.</title>
        <authorList>
            <person name="Klenk H.-P."/>
        </authorList>
    </citation>
    <scope>NUCLEOTIDE SEQUENCE [LARGE SCALE GENOMIC DNA]</scope>
    <source>
        <strain evidence="2 3">DSM 44170</strain>
    </source>
</reference>
<dbReference type="EMBL" id="JAMZEC010000001">
    <property type="protein sequence ID" value="MCP2347288.1"/>
    <property type="molecule type" value="Genomic_DNA"/>
</dbReference>
<dbReference type="RefSeq" id="WP_253770176.1">
    <property type="nucleotide sequence ID" value="NZ_BAAAVE010000004.1"/>
</dbReference>
<dbReference type="Proteomes" id="UP001320766">
    <property type="component" value="Unassembled WGS sequence"/>
</dbReference>
<protein>
    <submittedName>
        <fullName evidence="2">Lysylphosphatidylglycerol synthetase-like protein (DUF2156 family)</fullName>
    </submittedName>
</protein>
<evidence type="ECO:0000313" key="2">
    <source>
        <dbReference type="EMBL" id="MCP2347288.1"/>
    </source>
</evidence>
<name>A0ABT1JZV6_9ACTN</name>
<feature type="transmembrane region" description="Helical" evidence="1">
    <location>
        <begin position="64"/>
        <end position="82"/>
    </location>
</feature>
<feature type="transmembrane region" description="Helical" evidence="1">
    <location>
        <begin position="31"/>
        <end position="52"/>
    </location>
</feature>
<keyword evidence="1" id="KW-0812">Transmembrane</keyword>
<evidence type="ECO:0000256" key="1">
    <source>
        <dbReference type="SAM" id="Phobius"/>
    </source>
</evidence>
<organism evidence="2 3">
    <name type="scientific">Nonomuraea roseoviolacea subsp. carminata</name>
    <dbReference type="NCBI Taxonomy" id="160689"/>
    <lineage>
        <taxon>Bacteria</taxon>
        <taxon>Bacillati</taxon>
        <taxon>Actinomycetota</taxon>
        <taxon>Actinomycetes</taxon>
        <taxon>Streptosporangiales</taxon>
        <taxon>Streptosporangiaceae</taxon>
        <taxon>Nonomuraea</taxon>
    </lineage>
</organism>
<feature type="transmembrane region" description="Helical" evidence="1">
    <location>
        <begin position="89"/>
        <end position="105"/>
    </location>
</feature>
<keyword evidence="1" id="KW-1133">Transmembrane helix</keyword>
<keyword evidence="3" id="KW-1185">Reference proteome</keyword>
<gene>
    <name evidence="2" type="ORF">HD595_003410</name>
</gene>
<comment type="caution">
    <text evidence="2">The sequence shown here is derived from an EMBL/GenBank/DDBJ whole genome shotgun (WGS) entry which is preliminary data.</text>
</comment>
<accession>A0ABT1JZV6</accession>
<keyword evidence="1" id="KW-0472">Membrane</keyword>
<evidence type="ECO:0000313" key="3">
    <source>
        <dbReference type="Proteomes" id="UP001320766"/>
    </source>
</evidence>
<sequence>MTGHIIRRTRKAIRPDIVVSVMIRHNDAVRLLLRSIVAGSVVAALLLLLLHWPTSGSSSELKLMMAFAVAPIPLSTVAALLARLPHWPVVGLMALLWALISTLLVEEVPEKAA</sequence>